<dbReference type="EnsemblMetazoa" id="tetur36g00520.1">
    <property type="protein sequence ID" value="tetur36g00520.1"/>
    <property type="gene ID" value="tetur36g00520"/>
</dbReference>
<dbReference type="HOGENOM" id="CLU_050129_0_0_1"/>
<evidence type="ECO:0000313" key="4">
    <source>
        <dbReference type="EnsemblMetazoa" id="tetur36g00520.1"/>
    </source>
</evidence>
<dbReference type="eggNOG" id="KOG2541">
    <property type="taxonomic scope" value="Eukaryota"/>
</dbReference>
<accession>T1L3N6</accession>
<organism evidence="4 5">
    <name type="scientific">Tetranychus urticae</name>
    <name type="common">Two-spotted spider mite</name>
    <dbReference type="NCBI Taxonomy" id="32264"/>
    <lineage>
        <taxon>Eukaryota</taxon>
        <taxon>Metazoa</taxon>
        <taxon>Ecdysozoa</taxon>
        <taxon>Arthropoda</taxon>
        <taxon>Chelicerata</taxon>
        <taxon>Arachnida</taxon>
        <taxon>Acari</taxon>
        <taxon>Acariformes</taxon>
        <taxon>Trombidiformes</taxon>
        <taxon>Prostigmata</taxon>
        <taxon>Eleutherengona</taxon>
        <taxon>Raphignathae</taxon>
        <taxon>Tetranychoidea</taxon>
        <taxon>Tetranychidae</taxon>
        <taxon>Tetranychus</taxon>
    </lineage>
</organism>
<evidence type="ECO:0000256" key="2">
    <source>
        <dbReference type="ARBA" id="ARBA00022801"/>
    </source>
</evidence>
<reference evidence="4" key="2">
    <citation type="submission" date="2015-06" db="UniProtKB">
        <authorList>
            <consortium name="EnsemblMetazoa"/>
        </authorList>
    </citation>
    <scope>IDENTIFICATION</scope>
</reference>
<dbReference type="PANTHER" id="PTHR11247:SF8">
    <property type="entry name" value="PALMITOYL-PROTEIN THIOESTERASE 1"/>
    <property type="match status" value="1"/>
</dbReference>
<dbReference type="Pfam" id="PF02089">
    <property type="entry name" value="Palm_thioest"/>
    <property type="match status" value="1"/>
</dbReference>
<proteinExistence type="inferred from homology"/>
<dbReference type="GO" id="GO:0016790">
    <property type="term" value="F:thiolester hydrolase activity"/>
    <property type="evidence" value="ECO:0007669"/>
    <property type="project" value="TreeGrafter"/>
</dbReference>
<dbReference type="GO" id="GO:0005764">
    <property type="term" value="C:lysosome"/>
    <property type="evidence" value="ECO:0007669"/>
    <property type="project" value="TreeGrafter"/>
</dbReference>
<comment type="similarity">
    <text evidence="1">Belongs to the palmitoyl-protein thioesterase family.</text>
</comment>
<dbReference type="PANTHER" id="PTHR11247">
    <property type="entry name" value="PALMITOYL-PROTEIN THIOESTERASE/DOLICHYLDIPHOSPHATASE 1"/>
    <property type="match status" value="1"/>
</dbReference>
<dbReference type="Gene3D" id="3.40.50.1820">
    <property type="entry name" value="alpha/beta hydrolase"/>
    <property type="match status" value="1"/>
</dbReference>
<dbReference type="Proteomes" id="UP000015104">
    <property type="component" value="Unassembled WGS sequence"/>
</dbReference>
<keyword evidence="5" id="KW-1185">Reference proteome</keyword>
<name>T1L3N6_TETUR</name>
<keyword evidence="3" id="KW-0732">Signal</keyword>
<feature type="signal peptide" evidence="3">
    <location>
        <begin position="1"/>
        <end position="30"/>
    </location>
</feature>
<sequence length="313" mass="35412">MDSKGSKKMDSKFVSLIFICCINLTRSVDCSPPTKKPLPLMVVWHVAGGGTSAELTVDTVLSLEKYGAKVKLVQIGAEEHEWDITLHMKLDKQVMNVCRQLTNDPELKNGFALIGLSLGGTAARGLVQMCPELNITDVISICGPQQGMFDIPSCQMIPENFALHFTEFDTPSIFTPAMNAVKDNYTLPSLWVDPNASPPPVDNFMNLINNRLETKFPKEKLFKIQIFIAVWCSGDTGDTIMKPKESPMFGWFKEGSETEIIPYNETDLYTEDYIGLKDLDEQGRYFTVECPYEHMEYPNEWFEKDVIEKFYDV</sequence>
<evidence type="ECO:0008006" key="6">
    <source>
        <dbReference type="Google" id="ProtNLM"/>
    </source>
</evidence>
<evidence type="ECO:0000313" key="5">
    <source>
        <dbReference type="Proteomes" id="UP000015104"/>
    </source>
</evidence>
<dbReference type="STRING" id="32264.T1L3N6"/>
<evidence type="ECO:0000256" key="1">
    <source>
        <dbReference type="ARBA" id="ARBA00010758"/>
    </source>
</evidence>
<evidence type="ECO:0000256" key="3">
    <source>
        <dbReference type="SAM" id="SignalP"/>
    </source>
</evidence>
<keyword evidence="2" id="KW-0378">Hydrolase</keyword>
<dbReference type="AlphaFoldDB" id="T1L3N6"/>
<feature type="chain" id="PRO_5004592205" description="Palmitoyl-protein thioesterase 1" evidence="3">
    <location>
        <begin position="31"/>
        <end position="313"/>
    </location>
</feature>
<reference evidence="5" key="1">
    <citation type="submission" date="2011-08" db="EMBL/GenBank/DDBJ databases">
        <authorList>
            <person name="Rombauts S."/>
        </authorList>
    </citation>
    <scope>NUCLEOTIDE SEQUENCE</scope>
    <source>
        <strain evidence="5">London</strain>
    </source>
</reference>
<dbReference type="SUPFAM" id="SSF53474">
    <property type="entry name" value="alpha/beta-Hydrolases"/>
    <property type="match status" value="1"/>
</dbReference>
<protein>
    <recommendedName>
        <fullName evidence="6">Palmitoyl-protein thioesterase 1</fullName>
    </recommendedName>
</protein>
<dbReference type="EMBL" id="CAEY01001040">
    <property type="status" value="NOT_ANNOTATED_CDS"/>
    <property type="molecule type" value="Genomic_DNA"/>
</dbReference>
<dbReference type="InterPro" id="IPR029058">
    <property type="entry name" value="AB_hydrolase_fold"/>
</dbReference>